<accession>A0AAW1UZC1</accession>
<protein>
    <submittedName>
        <fullName evidence="2">Uncharacterized protein</fullName>
    </submittedName>
</protein>
<evidence type="ECO:0000256" key="1">
    <source>
        <dbReference type="SAM" id="MobiDB-lite"/>
    </source>
</evidence>
<feature type="compositionally biased region" description="Basic and acidic residues" evidence="1">
    <location>
        <begin position="41"/>
        <end position="50"/>
    </location>
</feature>
<organism evidence="2 3">
    <name type="scientific">Henosepilachna vigintioctopunctata</name>
    <dbReference type="NCBI Taxonomy" id="420089"/>
    <lineage>
        <taxon>Eukaryota</taxon>
        <taxon>Metazoa</taxon>
        <taxon>Ecdysozoa</taxon>
        <taxon>Arthropoda</taxon>
        <taxon>Hexapoda</taxon>
        <taxon>Insecta</taxon>
        <taxon>Pterygota</taxon>
        <taxon>Neoptera</taxon>
        <taxon>Endopterygota</taxon>
        <taxon>Coleoptera</taxon>
        <taxon>Polyphaga</taxon>
        <taxon>Cucujiformia</taxon>
        <taxon>Coccinelloidea</taxon>
        <taxon>Coccinellidae</taxon>
        <taxon>Epilachninae</taxon>
        <taxon>Epilachnini</taxon>
        <taxon>Henosepilachna</taxon>
    </lineage>
</organism>
<name>A0AAW1UZC1_9CUCU</name>
<dbReference type="AlphaFoldDB" id="A0AAW1UZC1"/>
<evidence type="ECO:0000313" key="2">
    <source>
        <dbReference type="EMBL" id="KAK9888454.1"/>
    </source>
</evidence>
<sequence length="100" mass="11625">MKLGSPRWKINVHPSFGQDIKARTIPGIVRCEVSVKVFMNRSEDSRRPQEVVEDANGRSQEVEKCTTNQLHLHCFDEKPDRIHMHEVGKMFYPYTTLVTL</sequence>
<reference evidence="2 3" key="1">
    <citation type="submission" date="2023-03" db="EMBL/GenBank/DDBJ databases">
        <title>Genome insight into feeding habits of ladybird beetles.</title>
        <authorList>
            <person name="Li H.-S."/>
            <person name="Huang Y.-H."/>
            <person name="Pang H."/>
        </authorList>
    </citation>
    <scope>NUCLEOTIDE SEQUENCE [LARGE SCALE GENOMIC DNA]</scope>
    <source>
        <strain evidence="2">SYSU_2023b</strain>
        <tissue evidence="2">Whole body</tissue>
    </source>
</reference>
<keyword evidence="3" id="KW-1185">Reference proteome</keyword>
<evidence type="ECO:0000313" key="3">
    <source>
        <dbReference type="Proteomes" id="UP001431783"/>
    </source>
</evidence>
<gene>
    <name evidence="2" type="ORF">WA026_000704</name>
</gene>
<dbReference type="EMBL" id="JARQZJ010000121">
    <property type="protein sequence ID" value="KAK9888454.1"/>
    <property type="molecule type" value="Genomic_DNA"/>
</dbReference>
<feature type="region of interest" description="Disordered" evidence="1">
    <location>
        <begin position="41"/>
        <end position="62"/>
    </location>
</feature>
<dbReference type="Proteomes" id="UP001431783">
    <property type="component" value="Unassembled WGS sequence"/>
</dbReference>
<proteinExistence type="predicted"/>
<comment type="caution">
    <text evidence="2">The sequence shown here is derived from an EMBL/GenBank/DDBJ whole genome shotgun (WGS) entry which is preliminary data.</text>
</comment>